<evidence type="ECO:0000256" key="5">
    <source>
        <dbReference type="SAM" id="Phobius"/>
    </source>
</evidence>
<reference evidence="7" key="1">
    <citation type="submission" date="2021-03" db="EMBL/GenBank/DDBJ databases">
        <authorList>
            <person name="Bekaert M."/>
        </authorList>
    </citation>
    <scope>NUCLEOTIDE SEQUENCE</scope>
</reference>
<dbReference type="AlphaFoldDB" id="A0A8S3UNK2"/>
<evidence type="ECO:0000256" key="2">
    <source>
        <dbReference type="ARBA" id="ARBA00022692"/>
    </source>
</evidence>
<dbReference type="Proteomes" id="UP000683360">
    <property type="component" value="Unassembled WGS sequence"/>
</dbReference>
<accession>A0A8S3UNK2</accession>
<gene>
    <name evidence="7" type="ORF">MEDL_59596</name>
</gene>
<evidence type="ECO:0000313" key="7">
    <source>
        <dbReference type="EMBL" id="CAG2247744.1"/>
    </source>
</evidence>
<sequence length="206" mass="23097">MDQVAGAEYQTEERSIQNKLENIRKDNKNHIVVEGINNLSIDAVTDDKIQAEDIRNSNSGISSAKFKSNSIMSVKVVEDQSCVSSGYDLHTDMTNITPSNKALNKTSAKNSKRNKRNRQVKNKFSAMFIAITSVSLFCYMPVGVIILLEGVSPDFWDNLSSTEFIVVAWLYHTHIINSIINPIIYAFLDTEFYTGLKALFADCCKL</sequence>
<feature type="domain" description="G-protein coupled receptors family 1 profile" evidence="6">
    <location>
        <begin position="101"/>
        <end position="185"/>
    </location>
</feature>
<keyword evidence="3 5" id="KW-1133">Transmembrane helix</keyword>
<dbReference type="PROSITE" id="PS50262">
    <property type="entry name" value="G_PROTEIN_RECEP_F1_2"/>
    <property type="match status" value="1"/>
</dbReference>
<name>A0A8S3UNK2_MYTED</name>
<keyword evidence="8" id="KW-1185">Reference proteome</keyword>
<comment type="subcellular location">
    <subcellularLocation>
        <location evidence="1">Membrane</location>
    </subcellularLocation>
</comment>
<proteinExistence type="predicted"/>
<evidence type="ECO:0000256" key="1">
    <source>
        <dbReference type="ARBA" id="ARBA00004370"/>
    </source>
</evidence>
<dbReference type="GO" id="GO:0016020">
    <property type="term" value="C:membrane"/>
    <property type="evidence" value="ECO:0007669"/>
    <property type="project" value="UniProtKB-SubCell"/>
</dbReference>
<protein>
    <submittedName>
        <fullName evidence="7">KISS1R</fullName>
    </submittedName>
</protein>
<evidence type="ECO:0000259" key="6">
    <source>
        <dbReference type="PROSITE" id="PS50262"/>
    </source>
</evidence>
<keyword evidence="4 5" id="KW-0472">Membrane</keyword>
<organism evidence="7 8">
    <name type="scientific">Mytilus edulis</name>
    <name type="common">Blue mussel</name>
    <dbReference type="NCBI Taxonomy" id="6550"/>
    <lineage>
        <taxon>Eukaryota</taxon>
        <taxon>Metazoa</taxon>
        <taxon>Spiralia</taxon>
        <taxon>Lophotrochozoa</taxon>
        <taxon>Mollusca</taxon>
        <taxon>Bivalvia</taxon>
        <taxon>Autobranchia</taxon>
        <taxon>Pteriomorphia</taxon>
        <taxon>Mytilida</taxon>
        <taxon>Mytiloidea</taxon>
        <taxon>Mytilidae</taxon>
        <taxon>Mytilinae</taxon>
        <taxon>Mytilus</taxon>
    </lineage>
</organism>
<comment type="caution">
    <text evidence="7">The sequence shown here is derived from an EMBL/GenBank/DDBJ whole genome shotgun (WGS) entry which is preliminary data.</text>
</comment>
<evidence type="ECO:0000313" key="8">
    <source>
        <dbReference type="Proteomes" id="UP000683360"/>
    </source>
</evidence>
<dbReference type="EMBL" id="CAJPWZ010002914">
    <property type="protein sequence ID" value="CAG2247744.1"/>
    <property type="molecule type" value="Genomic_DNA"/>
</dbReference>
<feature type="transmembrane region" description="Helical" evidence="5">
    <location>
        <begin position="168"/>
        <end position="188"/>
    </location>
</feature>
<evidence type="ECO:0000256" key="4">
    <source>
        <dbReference type="ARBA" id="ARBA00023136"/>
    </source>
</evidence>
<keyword evidence="2 5" id="KW-0812">Transmembrane</keyword>
<evidence type="ECO:0000256" key="3">
    <source>
        <dbReference type="ARBA" id="ARBA00022989"/>
    </source>
</evidence>
<dbReference type="Gene3D" id="1.20.1070.10">
    <property type="entry name" value="Rhodopsin 7-helix transmembrane proteins"/>
    <property type="match status" value="1"/>
</dbReference>
<feature type="transmembrane region" description="Helical" evidence="5">
    <location>
        <begin position="124"/>
        <end position="148"/>
    </location>
</feature>
<dbReference type="SUPFAM" id="SSF81321">
    <property type="entry name" value="Family A G protein-coupled receptor-like"/>
    <property type="match status" value="1"/>
</dbReference>
<dbReference type="InterPro" id="IPR017452">
    <property type="entry name" value="GPCR_Rhodpsn_7TM"/>
</dbReference>